<protein>
    <submittedName>
        <fullName evidence="6">Homeodomain-containing protein</fullName>
    </submittedName>
</protein>
<comment type="caution">
    <text evidence="6">The sequence shown here is derived from an EMBL/GenBank/DDBJ whole genome shotgun (WGS) entry which is preliminary data.</text>
</comment>
<dbReference type="Pfam" id="PF13358">
    <property type="entry name" value="DDE_3"/>
    <property type="match status" value="1"/>
</dbReference>
<dbReference type="EMBL" id="VFPT01000002">
    <property type="protein sequence ID" value="TQM90373.1"/>
    <property type="molecule type" value="Genomic_DNA"/>
</dbReference>
<keyword evidence="6" id="KW-0371">Homeobox</keyword>
<evidence type="ECO:0000259" key="1">
    <source>
        <dbReference type="Pfam" id="PF13358"/>
    </source>
</evidence>
<proteinExistence type="predicted"/>
<reference evidence="6 7" key="1">
    <citation type="submission" date="2019-06" db="EMBL/GenBank/DDBJ databases">
        <title>Genomic Encyclopedia of Archaeal and Bacterial Type Strains, Phase II (KMG-II): from individual species to whole genera.</title>
        <authorList>
            <person name="Goeker M."/>
        </authorList>
    </citation>
    <scope>NUCLEOTIDE SEQUENCE [LARGE SCALE GENOMIC DNA]</scope>
    <source>
        <strain evidence="6 7">DSM 18423</strain>
    </source>
</reference>
<gene>
    <name evidence="5" type="ORF">BD293_3751</name>
    <name evidence="6" type="ORF">BD293_3845</name>
    <name evidence="4" type="ORF">BD293_4110</name>
    <name evidence="2" type="ORF">BD293_4638</name>
    <name evidence="3" type="ORF">BD293_4647</name>
</gene>
<evidence type="ECO:0000313" key="7">
    <source>
        <dbReference type="Proteomes" id="UP000320582"/>
    </source>
</evidence>
<evidence type="ECO:0000313" key="6">
    <source>
        <dbReference type="EMBL" id="TQM90459.1"/>
    </source>
</evidence>
<evidence type="ECO:0000313" key="3">
    <source>
        <dbReference type="EMBL" id="TQM89618.1"/>
    </source>
</evidence>
<dbReference type="EMBL" id="VFPT01000006">
    <property type="protein sequence ID" value="TQM89612.1"/>
    <property type="molecule type" value="Genomic_DNA"/>
</dbReference>
<accession>A0A543K5W4</accession>
<evidence type="ECO:0000313" key="2">
    <source>
        <dbReference type="EMBL" id="TQM89612.1"/>
    </source>
</evidence>
<dbReference type="EMBL" id="VFPT01000006">
    <property type="protein sequence ID" value="TQM89618.1"/>
    <property type="molecule type" value="Genomic_DNA"/>
</dbReference>
<dbReference type="Pfam" id="PF13565">
    <property type="entry name" value="HTH_32"/>
    <property type="match status" value="1"/>
</dbReference>
<keyword evidence="7" id="KW-1185">Reference proteome</keyword>
<keyword evidence="6" id="KW-0238">DNA-binding</keyword>
<evidence type="ECO:0000313" key="4">
    <source>
        <dbReference type="EMBL" id="TQM89804.1"/>
    </source>
</evidence>
<dbReference type="RefSeq" id="WP_142084307.1">
    <property type="nucleotide sequence ID" value="NZ_VFPT01000001.1"/>
</dbReference>
<feature type="domain" description="Tc1-like transposase DDE" evidence="1">
    <location>
        <begin position="192"/>
        <end position="343"/>
    </location>
</feature>
<dbReference type="Proteomes" id="UP000320582">
    <property type="component" value="Unassembled WGS sequence"/>
</dbReference>
<dbReference type="SUPFAM" id="SSF46689">
    <property type="entry name" value="Homeodomain-like"/>
    <property type="match status" value="1"/>
</dbReference>
<sequence>MTRGCKPKYVVRLTTEEREHLEGMIRTGRQAAYRLLKARILLKADVSSDGPGWEDARIAEALETSLSTVFRTRRQLVEEGLEATLARKVPASLSQPRIFDGQAEAKLIALACSEPPEGYTHWTLRLLEKRVVELGIVEQASDTTIQRTLKKNALKPHRNRYWVIPPKANAGFVAAMENVLDVYTRPHDQNRPLVCLDETSKQLTRETRTPIPMQPGREARHDYEYERAGVASLFMLFAPLEGWRHVEIRDRRTAIDYAHILRDLADLHFPYAEKIDLVQDNLNTHNPASLYEAFPPAQARRIAQRFEWHYTPKHGSWLNIAECELSVLARQCLARRIPDKTMLKAEVDAWTTNRNSQRAKTNWQFTTQDARTKLIRLYPQIE</sequence>
<dbReference type="NCBIfam" id="NF033545">
    <property type="entry name" value="transpos_IS630"/>
    <property type="match status" value="1"/>
</dbReference>
<dbReference type="OrthoDB" id="2375382at2"/>
<dbReference type="InterPro" id="IPR009057">
    <property type="entry name" value="Homeodomain-like_sf"/>
</dbReference>
<name>A0A543K5W4_9RHOB</name>
<dbReference type="InterPro" id="IPR038717">
    <property type="entry name" value="Tc1-like_DDE_dom"/>
</dbReference>
<evidence type="ECO:0000313" key="5">
    <source>
        <dbReference type="EMBL" id="TQM90373.1"/>
    </source>
</evidence>
<organism evidence="6 7">
    <name type="scientific">Roseinatronobacter monicus</name>
    <dbReference type="NCBI Taxonomy" id="393481"/>
    <lineage>
        <taxon>Bacteria</taxon>
        <taxon>Pseudomonadati</taxon>
        <taxon>Pseudomonadota</taxon>
        <taxon>Alphaproteobacteria</taxon>
        <taxon>Rhodobacterales</taxon>
        <taxon>Paracoccaceae</taxon>
        <taxon>Roseinatronobacter</taxon>
    </lineage>
</organism>
<dbReference type="EMBL" id="VFPT01000004">
    <property type="protein sequence ID" value="TQM89804.1"/>
    <property type="molecule type" value="Genomic_DNA"/>
</dbReference>
<dbReference type="GO" id="GO:0003677">
    <property type="term" value="F:DNA binding"/>
    <property type="evidence" value="ECO:0007669"/>
    <property type="project" value="UniProtKB-KW"/>
</dbReference>
<dbReference type="AlphaFoldDB" id="A0A543K5W4"/>
<dbReference type="InterPro" id="IPR047655">
    <property type="entry name" value="Transpos_IS630-like"/>
</dbReference>
<dbReference type="EMBL" id="VFPT01000002">
    <property type="protein sequence ID" value="TQM90459.1"/>
    <property type="molecule type" value="Genomic_DNA"/>
</dbReference>